<protein>
    <submittedName>
        <fullName evidence="3">Transcriptional regulator</fullName>
    </submittedName>
</protein>
<evidence type="ECO:0000313" key="4">
    <source>
        <dbReference type="Proteomes" id="UP000741863"/>
    </source>
</evidence>
<dbReference type="Proteomes" id="UP000741863">
    <property type="component" value="Unassembled WGS sequence"/>
</dbReference>
<evidence type="ECO:0000259" key="2">
    <source>
        <dbReference type="PROSITE" id="PS50943"/>
    </source>
</evidence>
<dbReference type="PANTHER" id="PTHR46558:SF4">
    <property type="entry name" value="DNA-BIDING PHAGE PROTEIN"/>
    <property type="match status" value="1"/>
</dbReference>
<dbReference type="PROSITE" id="PS50943">
    <property type="entry name" value="HTH_CROC1"/>
    <property type="match status" value="1"/>
</dbReference>
<dbReference type="SMART" id="SM00530">
    <property type="entry name" value="HTH_XRE"/>
    <property type="match status" value="1"/>
</dbReference>
<name>A0ABS2PDK1_9BACL</name>
<accession>A0ABS2PDK1</accession>
<organism evidence="3 4">
    <name type="scientific">Geomicrobium sediminis</name>
    <dbReference type="NCBI Taxonomy" id="1347788"/>
    <lineage>
        <taxon>Bacteria</taxon>
        <taxon>Bacillati</taxon>
        <taxon>Bacillota</taxon>
        <taxon>Bacilli</taxon>
        <taxon>Bacillales</taxon>
        <taxon>Geomicrobium</taxon>
    </lineage>
</organism>
<keyword evidence="4" id="KW-1185">Reference proteome</keyword>
<dbReference type="RefSeq" id="WP_204697703.1">
    <property type="nucleotide sequence ID" value="NZ_JAFBEC010000006.1"/>
</dbReference>
<reference evidence="3 4" key="1">
    <citation type="submission" date="2021-01" db="EMBL/GenBank/DDBJ databases">
        <title>Genomic Encyclopedia of Type Strains, Phase IV (KMG-IV): sequencing the most valuable type-strain genomes for metagenomic binning, comparative biology and taxonomic classification.</title>
        <authorList>
            <person name="Goeker M."/>
        </authorList>
    </citation>
    <scope>NUCLEOTIDE SEQUENCE [LARGE SCALE GENOMIC DNA]</scope>
    <source>
        <strain evidence="3 4">DSM 25540</strain>
    </source>
</reference>
<evidence type="ECO:0000313" key="3">
    <source>
        <dbReference type="EMBL" id="MBM7633145.1"/>
    </source>
</evidence>
<comment type="caution">
    <text evidence="3">The sequence shown here is derived from an EMBL/GenBank/DDBJ whole genome shotgun (WGS) entry which is preliminary data.</text>
</comment>
<dbReference type="Gene3D" id="1.10.260.40">
    <property type="entry name" value="lambda repressor-like DNA-binding domains"/>
    <property type="match status" value="1"/>
</dbReference>
<proteinExistence type="predicted"/>
<dbReference type="InterPro" id="IPR001387">
    <property type="entry name" value="Cro/C1-type_HTH"/>
</dbReference>
<keyword evidence="1" id="KW-0238">DNA-binding</keyword>
<evidence type="ECO:0000256" key="1">
    <source>
        <dbReference type="ARBA" id="ARBA00023125"/>
    </source>
</evidence>
<dbReference type="PANTHER" id="PTHR46558">
    <property type="entry name" value="TRACRIPTIONAL REGULATORY PROTEIN-RELATED-RELATED"/>
    <property type="match status" value="1"/>
</dbReference>
<dbReference type="InterPro" id="IPR010982">
    <property type="entry name" value="Lambda_DNA-bd_dom_sf"/>
</dbReference>
<dbReference type="CDD" id="cd00093">
    <property type="entry name" value="HTH_XRE"/>
    <property type="match status" value="1"/>
</dbReference>
<gene>
    <name evidence="3" type="ORF">JOD17_002239</name>
</gene>
<dbReference type="EMBL" id="JAFBEC010000006">
    <property type="protein sequence ID" value="MBM7633145.1"/>
    <property type="molecule type" value="Genomic_DNA"/>
</dbReference>
<dbReference type="Pfam" id="PF01381">
    <property type="entry name" value="HTH_3"/>
    <property type="match status" value="1"/>
</dbReference>
<feature type="domain" description="HTH cro/C1-type" evidence="2">
    <location>
        <begin position="5"/>
        <end position="59"/>
    </location>
</feature>
<dbReference type="SUPFAM" id="SSF47413">
    <property type="entry name" value="lambda repressor-like DNA-binding domains"/>
    <property type="match status" value="1"/>
</dbReference>
<sequence>MNNKLKVFRAMHDLSQAQLAEHIGVSRQTIISIEKKKYKLTLELAYTIANYFNVSVEDVFPNEGSGNSEEA</sequence>